<keyword evidence="2" id="KW-1185">Reference proteome</keyword>
<name>A0ABS6UZS8_9PSEU</name>
<accession>A0ABS6UZS8</accession>
<dbReference type="EMBL" id="JADQDK010000001">
    <property type="protein sequence ID" value="MBW0137672.1"/>
    <property type="molecule type" value="Genomic_DNA"/>
</dbReference>
<evidence type="ECO:0000313" key="2">
    <source>
        <dbReference type="Proteomes" id="UP000694287"/>
    </source>
</evidence>
<reference evidence="1 2" key="1">
    <citation type="submission" date="2020-11" db="EMBL/GenBank/DDBJ databases">
        <title>Pseudonocardia abyssalis sp. nov. and Pseudonocardia oceani sp. nov., description and phylogenomic analysis of two novel actinomycetes isolated from the deep Southern Ocean.</title>
        <authorList>
            <person name="Parra J."/>
        </authorList>
    </citation>
    <scope>NUCLEOTIDE SEQUENCE [LARGE SCALE GENOMIC DNA]</scope>
    <source>
        <strain evidence="1 2">KRD-168</strain>
    </source>
</reference>
<organism evidence="1 2">
    <name type="scientific">Pseudonocardia abyssalis</name>
    <dbReference type="NCBI Taxonomy" id="2792008"/>
    <lineage>
        <taxon>Bacteria</taxon>
        <taxon>Bacillati</taxon>
        <taxon>Actinomycetota</taxon>
        <taxon>Actinomycetes</taxon>
        <taxon>Pseudonocardiales</taxon>
        <taxon>Pseudonocardiaceae</taxon>
        <taxon>Pseudonocardia</taxon>
    </lineage>
</organism>
<dbReference type="Proteomes" id="UP000694287">
    <property type="component" value="Unassembled WGS sequence"/>
</dbReference>
<comment type="caution">
    <text evidence="1">The sequence shown here is derived from an EMBL/GenBank/DDBJ whole genome shotgun (WGS) entry which is preliminary data.</text>
</comment>
<protein>
    <submittedName>
        <fullName evidence="1">Uncharacterized protein</fullName>
    </submittedName>
</protein>
<dbReference type="RefSeq" id="WP_218601030.1">
    <property type="nucleotide sequence ID" value="NZ_JADQDJ010000009.1"/>
</dbReference>
<sequence>MTTTGKHLHDARHPAERYAAIFLAIAQRDLGLARASNSEILAAEEPENPDPVAEYAAWVERMEESERFHRLGALRSVEACRRDDDSPDAGRALLDLADGPEFADSVRRARAAIAAMIGPDPAAARAAQHDVLVRWYADDAAHGGSSSC</sequence>
<proteinExistence type="predicted"/>
<gene>
    <name evidence="1" type="ORF">I4I81_25915</name>
</gene>
<evidence type="ECO:0000313" key="1">
    <source>
        <dbReference type="EMBL" id="MBW0137672.1"/>
    </source>
</evidence>